<accession>A0AAV7WL34</accession>
<keyword evidence="2" id="KW-1185">Reference proteome</keyword>
<feature type="non-terminal residue" evidence="1">
    <location>
        <position position="1"/>
    </location>
</feature>
<name>A0AAV7WL34_PLEWA</name>
<organism evidence="1 2">
    <name type="scientific">Pleurodeles waltl</name>
    <name type="common">Iberian ribbed newt</name>
    <dbReference type="NCBI Taxonomy" id="8319"/>
    <lineage>
        <taxon>Eukaryota</taxon>
        <taxon>Metazoa</taxon>
        <taxon>Chordata</taxon>
        <taxon>Craniata</taxon>
        <taxon>Vertebrata</taxon>
        <taxon>Euteleostomi</taxon>
        <taxon>Amphibia</taxon>
        <taxon>Batrachia</taxon>
        <taxon>Caudata</taxon>
        <taxon>Salamandroidea</taxon>
        <taxon>Salamandridae</taxon>
        <taxon>Pleurodelinae</taxon>
        <taxon>Pleurodeles</taxon>
    </lineage>
</organism>
<protein>
    <submittedName>
        <fullName evidence="1">Uncharacterized protein</fullName>
    </submittedName>
</protein>
<proteinExistence type="predicted"/>
<dbReference type="EMBL" id="JANPWB010000001">
    <property type="protein sequence ID" value="KAJ1213431.1"/>
    <property type="molecule type" value="Genomic_DNA"/>
</dbReference>
<sequence>PPPTLTYARVAMRSLEAPLIDKIQFKVFRRVFKLPQSASPVQLCLEFGIVRQDLAAKAEAAKTWYKICHYTDKLNGALWLALETDQ</sequence>
<evidence type="ECO:0000313" key="2">
    <source>
        <dbReference type="Proteomes" id="UP001066276"/>
    </source>
</evidence>
<reference evidence="1" key="1">
    <citation type="journal article" date="2022" name="bioRxiv">
        <title>Sequencing and chromosome-scale assembly of the giantPleurodeles waltlgenome.</title>
        <authorList>
            <person name="Brown T."/>
            <person name="Elewa A."/>
            <person name="Iarovenko S."/>
            <person name="Subramanian E."/>
            <person name="Araus A.J."/>
            <person name="Petzold A."/>
            <person name="Susuki M."/>
            <person name="Suzuki K.-i.T."/>
            <person name="Hayashi T."/>
            <person name="Toyoda A."/>
            <person name="Oliveira C."/>
            <person name="Osipova E."/>
            <person name="Leigh N.D."/>
            <person name="Simon A."/>
            <person name="Yun M.H."/>
        </authorList>
    </citation>
    <scope>NUCLEOTIDE SEQUENCE</scope>
    <source>
        <strain evidence="1">20211129_DDA</strain>
        <tissue evidence="1">Liver</tissue>
    </source>
</reference>
<dbReference type="AlphaFoldDB" id="A0AAV7WL34"/>
<comment type="caution">
    <text evidence="1">The sequence shown here is derived from an EMBL/GenBank/DDBJ whole genome shotgun (WGS) entry which is preliminary data.</text>
</comment>
<gene>
    <name evidence="1" type="ORF">NDU88_001068</name>
</gene>
<dbReference type="Proteomes" id="UP001066276">
    <property type="component" value="Chromosome 1_1"/>
</dbReference>
<evidence type="ECO:0000313" key="1">
    <source>
        <dbReference type="EMBL" id="KAJ1213431.1"/>
    </source>
</evidence>